<keyword evidence="2" id="KW-1185">Reference proteome</keyword>
<gene>
    <name evidence="1" type="ORF">RXV79_18560</name>
</gene>
<proteinExistence type="predicted"/>
<dbReference type="Proteomes" id="UP001303946">
    <property type="component" value="Chromosome"/>
</dbReference>
<sequence>MSHIARAFAVSLLLLHGASHTQDGGEVDVYVQLLGSLKYAETFRISMSKTCPRLPATADSKVLKLCSQVGFTPDKKIIKARMFASKFQSKRREKLLSFGLLRKARKSAAS</sequence>
<name>A0ABZ0CPJ2_9BURK</name>
<evidence type="ECO:0000313" key="2">
    <source>
        <dbReference type="Proteomes" id="UP001303946"/>
    </source>
</evidence>
<organism evidence="1 2">
    <name type="scientific">Piscinibacter gummiphilus</name>
    <dbReference type="NCBI Taxonomy" id="946333"/>
    <lineage>
        <taxon>Bacteria</taxon>
        <taxon>Pseudomonadati</taxon>
        <taxon>Pseudomonadota</taxon>
        <taxon>Betaproteobacteria</taxon>
        <taxon>Burkholderiales</taxon>
        <taxon>Sphaerotilaceae</taxon>
        <taxon>Piscinibacter</taxon>
    </lineage>
</organism>
<accession>A0ABZ0CPJ2</accession>
<reference evidence="1 2" key="1">
    <citation type="submission" date="2023-10" db="EMBL/GenBank/DDBJ databases">
        <title>Bacteria for the degradation of biodegradable plastic PBAT(Polybutylene adipate terephthalate).</title>
        <authorList>
            <person name="Weon H.-Y."/>
            <person name="Yeon J."/>
        </authorList>
    </citation>
    <scope>NUCLEOTIDE SEQUENCE [LARGE SCALE GENOMIC DNA]</scope>
    <source>
        <strain evidence="1 2">SBD 7-3</strain>
    </source>
</reference>
<dbReference type="EMBL" id="CP136336">
    <property type="protein sequence ID" value="WOB06916.1"/>
    <property type="molecule type" value="Genomic_DNA"/>
</dbReference>
<protein>
    <recommendedName>
        <fullName evidence="3">UrcA family protein</fullName>
    </recommendedName>
</protein>
<dbReference type="RefSeq" id="WP_316699562.1">
    <property type="nucleotide sequence ID" value="NZ_CP136336.1"/>
</dbReference>
<evidence type="ECO:0008006" key="3">
    <source>
        <dbReference type="Google" id="ProtNLM"/>
    </source>
</evidence>
<evidence type="ECO:0000313" key="1">
    <source>
        <dbReference type="EMBL" id="WOB06916.1"/>
    </source>
</evidence>